<feature type="compositionally biased region" description="Basic and acidic residues" evidence="1">
    <location>
        <begin position="16"/>
        <end position="28"/>
    </location>
</feature>
<sequence>MSLLTCLILDVEGRRLGDSSRDGKKADDEVNLLSPTIPERNTEKGSEDKGRECEGEDPGSTSSAYGYAHGGFFGAAPLLFRLQRVVSALAASSIWDEIEWGPSSSSSSSFPSSSFSASVQPEAAPSVLPEGLLPENCLPSPSPSIIRSFENNPVVAACGHFVEKGLNERKAARRERERDEQQAPAERKRENENKQPVFTVRPVEWDVWVDTAGASCLKCDSEKARHLFDTLVVSHGSPLHLVKDQLLRIDQHRQLYRNAAKPQRASRFPSNRPCSSDDAPSQEMRNRRGGTEGKEQFRKHQSLLSSLLSLHTCTAPLWLRLYMRTLQCLRVQNVSEKDEEGEAHNEALHSRKKSFEDKDGIEECLDVSQVFREALQLESPQTVHIILDLKSRALSPSVVSCLLIPQIEKRGGVRVVAVGSFVADQLNSLSLSAQRLLVENKEEHRNIGKEEKQAGKERGDGPPPRPRRTPAVAVLFFHGVGDVQACLESFLSHSDCEVGKTSTQPEEGNGKKKGKFGFSSEWWSPFRPSLEDFHVNTETVRDFAFNGASLLRLVERKRDSMLGAGKGRGSREWCRREDELVCESASFHEGEWLFEGGVSGVHFLRLGLRERGRPANVGGGEQSNTYADGERERDRWPWVRCPCSSSGGCVSWGPSCDLIVEVDRRVTCELLRLKREARRLGWQIRFSVYVQEHTLHSLASAVLLAYAQVSSEGRELLDGGVHWGGLSGVIVHPSSSQSVRVRGNNAHRGLLEHISVLSMGGQELVGRPFSFKNRKGKDHVGASNRDEAEFYDESHVRVLVSGCSQGGWIGRVVAVCLSLAGFFSTLVKFLRLCSVGLGGLRCRS</sequence>
<evidence type="ECO:0000313" key="2">
    <source>
        <dbReference type="EMBL" id="CEM54789.1"/>
    </source>
</evidence>
<protein>
    <submittedName>
        <fullName evidence="2">Uncharacterized protein</fullName>
    </submittedName>
</protein>
<feature type="compositionally biased region" description="Basic and acidic residues" evidence="1">
    <location>
        <begin position="40"/>
        <end position="53"/>
    </location>
</feature>
<feature type="region of interest" description="Disordered" evidence="1">
    <location>
        <begin position="169"/>
        <end position="195"/>
    </location>
</feature>
<evidence type="ECO:0000256" key="1">
    <source>
        <dbReference type="SAM" id="MobiDB-lite"/>
    </source>
</evidence>
<proteinExistence type="predicted"/>
<dbReference type="AlphaFoldDB" id="A0A0G4IC59"/>
<dbReference type="EMBL" id="CDMZ01005818">
    <property type="protein sequence ID" value="CEM54789.1"/>
    <property type="molecule type" value="Genomic_DNA"/>
</dbReference>
<feature type="region of interest" description="Disordered" evidence="1">
    <location>
        <begin position="442"/>
        <end position="469"/>
    </location>
</feature>
<feature type="compositionally biased region" description="Basic and acidic residues" evidence="1">
    <location>
        <begin position="284"/>
        <end position="296"/>
    </location>
</feature>
<feature type="compositionally biased region" description="Basic and acidic residues" evidence="1">
    <location>
        <begin position="169"/>
        <end position="193"/>
    </location>
</feature>
<feature type="region of interest" description="Disordered" evidence="1">
    <location>
        <begin position="258"/>
        <end position="296"/>
    </location>
</feature>
<organism evidence="2">
    <name type="scientific">Chromera velia CCMP2878</name>
    <dbReference type="NCBI Taxonomy" id="1169474"/>
    <lineage>
        <taxon>Eukaryota</taxon>
        <taxon>Sar</taxon>
        <taxon>Alveolata</taxon>
        <taxon>Colpodellida</taxon>
        <taxon>Chromeraceae</taxon>
        <taxon>Chromera</taxon>
    </lineage>
</organism>
<accession>A0A0G4IC59</accession>
<feature type="compositionally biased region" description="Basic and acidic residues" evidence="1">
    <location>
        <begin position="442"/>
        <end position="460"/>
    </location>
</feature>
<reference evidence="2" key="1">
    <citation type="submission" date="2014-11" db="EMBL/GenBank/DDBJ databases">
        <authorList>
            <person name="Otto D Thomas"/>
            <person name="Naeem Raeece"/>
        </authorList>
    </citation>
    <scope>NUCLEOTIDE SEQUENCE</scope>
</reference>
<name>A0A0G4IC59_9ALVE</name>
<gene>
    <name evidence="2" type="ORF">Cvel_13054</name>
</gene>
<dbReference type="VEuPathDB" id="CryptoDB:Cvel_13054"/>
<feature type="region of interest" description="Disordered" evidence="1">
    <location>
        <begin position="16"/>
        <end position="61"/>
    </location>
</feature>